<dbReference type="Gene3D" id="1.25.10.10">
    <property type="entry name" value="Leucine-rich Repeat Variant"/>
    <property type="match status" value="2"/>
</dbReference>
<dbReference type="Pfam" id="PF13646">
    <property type="entry name" value="HEAT_2"/>
    <property type="match status" value="1"/>
</dbReference>
<name>A0ABN0N0P8_9CHLA</name>
<dbReference type="Proteomes" id="UP000016064">
    <property type="component" value="Unassembled WGS sequence"/>
</dbReference>
<evidence type="ECO:0000313" key="2">
    <source>
        <dbReference type="EMBL" id="EQM63176.1"/>
    </source>
</evidence>
<accession>A0ABN0N0P8</accession>
<reference evidence="2 3" key="1">
    <citation type="submission" date="2013-07" db="EMBL/GenBank/DDBJ databases">
        <title>Isolation of a new Chlamydia species from the feral Sacred Ibis (Threskiornis aethiopicus): Chlamydia ibidis.</title>
        <authorList>
            <person name="Vorimore F."/>
            <person name="Hsia R.-C."/>
            <person name="Huot-Creasy H."/>
            <person name="Bastian S."/>
            <person name="Deruyter L."/>
            <person name="Passet A."/>
            <person name="Sachse K."/>
            <person name="Bavoil P."/>
            <person name="Myers G."/>
            <person name="Laroucau K."/>
        </authorList>
    </citation>
    <scope>NUCLEOTIDE SEQUENCE [LARGE SCALE GENOMIC DNA]</scope>
    <source>
        <strain evidence="2 3">10-1398/6</strain>
    </source>
</reference>
<keyword evidence="1" id="KW-0732">Signal</keyword>
<organism evidence="2 3">
    <name type="scientific">Chlamydia ibidis 10-1398/6</name>
    <dbReference type="NCBI Taxonomy" id="1046581"/>
    <lineage>
        <taxon>Bacteria</taxon>
        <taxon>Pseudomonadati</taxon>
        <taxon>Chlamydiota</taxon>
        <taxon>Chlamydiia</taxon>
        <taxon>Chlamydiales</taxon>
        <taxon>Chlamydiaceae</taxon>
        <taxon>Chlamydia/Chlamydophila group</taxon>
        <taxon>Chlamydia</taxon>
    </lineage>
</organism>
<keyword evidence="3" id="KW-1185">Reference proteome</keyword>
<dbReference type="SUPFAM" id="SSF48371">
    <property type="entry name" value="ARM repeat"/>
    <property type="match status" value="2"/>
</dbReference>
<dbReference type="InterPro" id="IPR016024">
    <property type="entry name" value="ARM-type_fold"/>
</dbReference>
<protein>
    <submittedName>
        <fullName evidence="2">HEAT repeat family protein</fullName>
    </submittedName>
</protein>
<gene>
    <name evidence="2" type="ORF">H359_0401</name>
</gene>
<proteinExistence type="predicted"/>
<evidence type="ECO:0000313" key="3">
    <source>
        <dbReference type="Proteomes" id="UP000016064"/>
    </source>
</evidence>
<dbReference type="EMBL" id="APJW01000001">
    <property type="protein sequence ID" value="EQM63176.1"/>
    <property type="molecule type" value="Genomic_DNA"/>
</dbReference>
<feature type="signal peptide" evidence="1">
    <location>
        <begin position="1"/>
        <end position="22"/>
    </location>
</feature>
<evidence type="ECO:0000256" key="1">
    <source>
        <dbReference type="SAM" id="SignalP"/>
    </source>
</evidence>
<sequence>MGLSSLALFLGLLLALSTPAFGKFPDSTSHKILYTNRNSLQQSLVAYLEAFDLYGEHDFAILRKIAEECLRQGLCSSDPYIRRSSITGAGLVGSSEALDILSQAMDTTDPSQQLLVLSAASAHVSHTSDELLFKALSSPYPIIRLEAAYRLANLKNIKVIDHLHSFIGKLPEEIQSLCAAIFLKLETTESDTYVRQLLSSPRSTIRNYTSLLIGEYGQKRFLPTLRNLLTSASPLDKEGAIYALGKLQDGHSYPKIKKLLQSTDADISLAAAQALIHLGKEEEAISIFEQQIAESRPRAIYTSRFLSKELAIPLILPVFLNTQEDEVKLNAGLALLHLQCDHPCLINYFVNWLTKPNYTQTIVPTFSKGRATQSWKRIGVILPDSPVDRAKALSVIQNTEEHVLTYLLQLRKEVSLPIVKKIVKSEKTALASKAIAYLSHTFYQEAIDILSEASSLPGEPIIRAYADLALYNLTKNPEKKQALHRHAQNLIHETLLFVDMEEKHPRPNSPYLRYQIAPETRAQLMLDILESLVVSKTQEDIRLLIQLMTQTKAKNLHILAGLLMKIIE</sequence>
<dbReference type="InterPro" id="IPR011989">
    <property type="entry name" value="ARM-like"/>
</dbReference>
<dbReference type="RefSeq" id="WP_020370350.1">
    <property type="nucleotide sequence ID" value="NZ_APJW01000001.1"/>
</dbReference>
<comment type="caution">
    <text evidence="2">The sequence shown here is derived from an EMBL/GenBank/DDBJ whole genome shotgun (WGS) entry which is preliminary data.</text>
</comment>
<feature type="chain" id="PRO_5046025579" evidence="1">
    <location>
        <begin position="23"/>
        <end position="568"/>
    </location>
</feature>